<evidence type="ECO:0000256" key="1">
    <source>
        <dbReference type="SAM" id="MobiDB-lite"/>
    </source>
</evidence>
<proteinExistence type="predicted"/>
<name>A0AAV2RWG6_MEGNR</name>
<feature type="region of interest" description="Disordered" evidence="1">
    <location>
        <begin position="1"/>
        <end position="138"/>
    </location>
</feature>
<dbReference type="EMBL" id="CAXKWB010036617">
    <property type="protein sequence ID" value="CAL4148695.1"/>
    <property type="molecule type" value="Genomic_DNA"/>
</dbReference>
<feature type="compositionally biased region" description="Basic residues" evidence="1">
    <location>
        <begin position="51"/>
        <end position="62"/>
    </location>
</feature>
<keyword evidence="3" id="KW-1185">Reference proteome</keyword>
<feature type="compositionally biased region" description="Basic residues" evidence="1">
    <location>
        <begin position="125"/>
        <end position="138"/>
    </location>
</feature>
<sequence>MDNQRKKKRKKKTIGRKYKKGNSQISGQSVEDIDIIIPSNKYTRYNESQKGKSRTQKAKKVREKAIDKYRSTEKGKKTQTKAIHVYSATEKGKKKQKKAKQSIHDIVQQKKEKSTNKSNTDIVQQKKKNRQKKQNTCI</sequence>
<accession>A0AAV2RWG6</accession>
<protein>
    <submittedName>
        <fullName evidence="2">Uncharacterized protein</fullName>
    </submittedName>
</protein>
<evidence type="ECO:0000313" key="3">
    <source>
        <dbReference type="Proteomes" id="UP001497623"/>
    </source>
</evidence>
<feature type="compositionally biased region" description="Basic residues" evidence="1">
    <location>
        <begin position="1"/>
        <end position="20"/>
    </location>
</feature>
<organism evidence="2 3">
    <name type="scientific">Meganyctiphanes norvegica</name>
    <name type="common">Northern krill</name>
    <name type="synonym">Thysanopoda norvegica</name>
    <dbReference type="NCBI Taxonomy" id="48144"/>
    <lineage>
        <taxon>Eukaryota</taxon>
        <taxon>Metazoa</taxon>
        <taxon>Ecdysozoa</taxon>
        <taxon>Arthropoda</taxon>
        <taxon>Crustacea</taxon>
        <taxon>Multicrustacea</taxon>
        <taxon>Malacostraca</taxon>
        <taxon>Eumalacostraca</taxon>
        <taxon>Eucarida</taxon>
        <taxon>Euphausiacea</taxon>
        <taxon>Euphausiidae</taxon>
        <taxon>Meganyctiphanes</taxon>
    </lineage>
</organism>
<evidence type="ECO:0000313" key="2">
    <source>
        <dbReference type="EMBL" id="CAL4148695.1"/>
    </source>
</evidence>
<feature type="compositionally biased region" description="Basic and acidic residues" evidence="1">
    <location>
        <begin position="63"/>
        <end position="76"/>
    </location>
</feature>
<dbReference type="Proteomes" id="UP001497623">
    <property type="component" value="Unassembled WGS sequence"/>
</dbReference>
<comment type="caution">
    <text evidence="2">The sequence shown here is derived from an EMBL/GenBank/DDBJ whole genome shotgun (WGS) entry which is preliminary data.</text>
</comment>
<feature type="compositionally biased region" description="Basic residues" evidence="1">
    <location>
        <begin position="92"/>
        <end position="101"/>
    </location>
</feature>
<dbReference type="AlphaFoldDB" id="A0AAV2RWG6"/>
<gene>
    <name evidence="2" type="ORF">MNOR_LOCUS30275</name>
</gene>
<reference evidence="2 3" key="1">
    <citation type="submission" date="2024-05" db="EMBL/GenBank/DDBJ databases">
        <authorList>
            <person name="Wallberg A."/>
        </authorList>
    </citation>
    <scope>NUCLEOTIDE SEQUENCE [LARGE SCALE GENOMIC DNA]</scope>
</reference>